<dbReference type="PANTHER" id="PTHR22691">
    <property type="entry name" value="YEAST SPT2-RELATED"/>
    <property type="match status" value="1"/>
</dbReference>
<evidence type="ECO:0000313" key="5">
    <source>
        <dbReference type="Proteomes" id="UP000324629"/>
    </source>
</evidence>
<evidence type="ECO:0000256" key="2">
    <source>
        <dbReference type="ARBA" id="ARBA00023054"/>
    </source>
</evidence>
<dbReference type="EMBL" id="QNGE01000617">
    <property type="protein sequence ID" value="KAA3679835.1"/>
    <property type="molecule type" value="Genomic_DNA"/>
</dbReference>
<reference evidence="4 5" key="1">
    <citation type="journal article" date="2019" name="Gigascience">
        <title>Whole-genome sequence of the oriental lung fluke Paragonimus westermani.</title>
        <authorList>
            <person name="Oey H."/>
            <person name="Zakrzewski M."/>
            <person name="Narain K."/>
            <person name="Devi K.R."/>
            <person name="Agatsuma T."/>
            <person name="Nawaratna S."/>
            <person name="Gobert G.N."/>
            <person name="Jones M.K."/>
            <person name="Ragan M.A."/>
            <person name="McManus D.P."/>
            <person name="Krause L."/>
        </authorList>
    </citation>
    <scope>NUCLEOTIDE SEQUENCE [LARGE SCALE GENOMIC DNA]</scope>
    <source>
        <strain evidence="4 5">IND2009</strain>
    </source>
</reference>
<feature type="compositionally biased region" description="Polar residues" evidence="3">
    <location>
        <begin position="302"/>
        <end position="312"/>
    </location>
</feature>
<dbReference type="GO" id="GO:0003677">
    <property type="term" value="F:DNA binding"/>
    <property type="evidence" value="ECO:0007669"/>
    <property type="project" value="TreeGrafter"/>
</dbReference>
<feature type="compositionally biased region" description="Polar residues" evidence="3">
    <location>
        <begin position="263"/>
        <end position="275"/>
    </location>
</feature>
<comment type="caution">
    <text evidence="4">The sequence shown here is derived from an EMBL/GenBank/DDBJ whole genome shotgun (WGS) entry which is preliminary data.</text>
</comment>
<dbReference type="Pfam" id="PF08243">
    <property type="entry name" value="SPT2"/>
    <property type="match status" value="1"/>
</dbReference>
<organism evidence="4 5">
    <name type="scientific">Paragonimus westermani</name>
    <dbReference type="NCBI Taxonomy" id="34504"/>
    <lineage>
        <taxon>Eukaryota</taxon>
        <taxon>Metazoa</taxon>
        <taxon>Spiralia</taxon>
        <taxon>Lophotrochozoa</taxon>
        <taxon>Platyhelminthes</taxon>
        <taxon>Trematoda</taxon>
        <taxon>Digenea</taxon>
        <taxon>Plagiorchiida</taxon>
        <taxon>Troglotremata</taxon>
        <taxon>Troglotrematidae</taxon>
        <taxon>Paragonimus</taxon>
    </lineage>
</organism>
<evidence type="ECO:0000256" key="3">
    <source>
        <dbReference type="SAM" id="MobiDB-lite"/>
    </source>
</evidence>
<comment type="similarity">
    <text evidence="1">Belongs to the SPT2 family.</text>
</comment>
<dbReference type="Proteomes" id="UP000324629">
    <property type="component" value="Unassembled WGS sequence"/>
</dbReference>
<feature type="region of interest" description="Disordered" evidence="3">
    <location>
        <begin position="39"/>
        <end position="129"/>
    </location>
</feature>
<name>A0A5J4NW16_9TREM</name>
<proteinExistence type="inferred from homology"/>
<feature type="compositionally biased region" description="Polar residues" evidence="3">
    <location>
        <begin position="221"/>
        <end position="245"/>
    </location>
</feature>
<gene>
    <name evidence="4" type="ORF">DEA37_0014877</name>
</gene>
<feature type="compositionally biased region" description="Polar residues" evidence="3">
    <location>
        <begin position="97"/>
        <end position="109"/>
    </location>
</feature>
<protein>
    <submittedName>
        <fullName evidence="4">Uncharacterized protein</fullName>
    </submittedName>
</protein>
<dbReference type="AlphaFoldDB" id="A0A5J4NW16"/>
<feature type="compositionally biased region" description="Polar residues" evidence="3">
    <location>
        <begin position="332"/>
        <end position="341"/>
    </location>
</feature>
<feature type="region of interest" description="Disordered" evidence="3">
    <location>
        <begin position="217"/>
        <end position="247"/>
    </location>
</feature>
<dbReference type="PANTHER" id="PTHR22691:SF8">
    <property type="entry name" value="PROTEIN SPT2 HOMOLOG"/>
    <property type="match status" value="1"/>
</dbReference>
<evidence type="ECO:0000256" key="1">
    <source>
        <dbReference type="ARBA" id="ARBA00006461"/>
    </source>
</evidence>
<dbReference type="GO" id="GO:0042393">
    <property type="term" value="F:histone binding"/>
    <property type="evidence" value="ECO:0007669"/>
    <property type="project" value="TreeGrafter"/>
</dbReference>
<dbReference type="GO" id="GO:0006360">
    <property type="term" value="P:transcription by RNA polymerase I"/>
    <property type="evidence" value="ECO:0007669"/>
    <property type="project" value="TreeGrafter"/>
</dbReference>
<accession>A0A5J4NW16</accession>
<sequence>MEFRAFLALAQKKQLKKDEEVKHLEEVNLVRKKKLLKECQESRVAQRSSNHFVKKENASDSSKAKVGVVNTSEVNSSSRLHRAADSARVPPSDHSMNHQSNKNNKQLNGLSKERKEIPRDVVPPAVTSKPKLCKPSFSDMLELAKKNVANQPVKRKAFDDLIPCAPDPKYNRLEVTDTTSKTKPALACDSASSKVTKNTVPTVSRTKQTMVKISDKAKKLGSTSTTSVRAPTHSVSSMPKASNGRSGDVACVLSKDAKRISTEGASRISTENTPRSAIALQRGSNKSLSRPPEGAPGLLKTPRNNTSSNSQLDPRIPKVDKPPQRTIKVAPTSESQMQSSKRVVEKHSTKAPLGIKPKTFDANSCKDKQSFEKFTKAVGFSNHLYRPPPASRGIAAQLGVLPVRTADEPIDTYSESEDYESDDSFIDDSEAIESQEYARVVRDVHRALHFDPRKYKEVNPWDDLRSMEANFRDIEKEEKRSARLGALEDALEIEKDAKRKKEKLMRQNR</sequence>
<dbReference type="GO" id="GO:0005730">
    <property type="term" value="C:nucleolus"/>
    <property type="evidence" value="ECO:0007669"/>
    <property type="project" value="TreeGrafter"/>
</dbReference>
<feature type="compositionally biased region" description="Polar residues" evidence="3">
    <location>
        <begin position="69"/>
        <end position="78"/>
    </location>
</feature>
<feature type="region of interest" description="Disordered" evidence="3">
    <location>
        <begin position="262"/>
        <end position="349"/>
    </location>
</feature>
<dbReference type="InterPro" id="IPR013256">
    <property type="entry name" value="Chromatin_SPT2"/>
</dbReference>
<keyword evidence="5" id="KW-1185">Reference proteome</keyword>
<dbReference type="SMART" id="SM00784">
    <property type="entry name" value="SPT2"/>
    <property type="match status" value="1"/>
</dbReference>
<keyword evidence="2" id="KW-0175">Coiled coil</keyword>
<dbReference type="GO" id="GO:0006334">
    <property type="term" value="P:nucleosome assembly"/>
    <property type="evidence" value="ECO:0007669"/>
    <property type="project" value="TreeGrafter"/>
</dbReference>
<evidence type="ECO:0000313" key="4">
    <source>
        <dbReference type="EMBL" id="KAA3679835.1"/>
    </source>
</evidence>